<organism evidence="2 3">
    <name type="scientific">Streptomyces tricolor</name>
    <dbReference type="NCBI Taxonomy" id="68277"/>
    <lineage>
        <taxon>Bacteria</taxon>
        <taxon>Bacillati</taxon>
        <taxon>Actinomycetota</taxon>
        <taxon>Actinomycetes</taxon>
        <taxon>Kitasatosporales</taxon>
        <taxon>Streptomycetaceae</taxon>
        <taxon>Streptomyces</taxon>
        <taxon>Streptomyces violaceoruber group</taxon>
    </lineage>
</organism>
<sequence>MPIPGFGGLPALDSHLLETVARGTHGRKKIMIPLAVVVACVINADAMTALLRQATWLVVAVIVLIVVRTIAARLPWPRVKPVGVA</sequence>
<dbReference type="Proteomes" id="UP001299012">
    <property type="component" value="Unassembled WGS sequence"/>
</dbReference>
<evidence type="ECO:0000256" key="1">
    <source>
        <dbReference type="SAM" id="Phobius"/>
    </source>
</evidence>
<keyword evidence="1" id="KW-0812">Transmembrane</keyword>
<keyword evidence="1" id="KW-1133">Transmembrane helix</keyword>
<feature type="transmembrane region" description="Helical" evidence="1">
    <location>
        <begin position="30"/>
        <end position="48"/>
    </location>
</feature>
<name>A0ABS9JP14_9ACTN</name>
<gene>
    <name evidence="2" type="ORF">L0F81_29295</name>
</gene>
<reference evidence="2 3" key="1">
    <citation type="submission" date="2022-01" db="EMBL/GenBank/DDBJ databases">
        <title>Draft Genome Sequences of Seven Type Strains of the Genus Streptomyces.</title>
        <authorList>
            <person name="Aziz S."/>
            <person name="Coretto E."/>
            <person name="Chronakova A."/>
            <person name="Sproer C."/>
            <person name="Huber K."/>
            <person name="Nouioui I."/>
            <person name="Gross H."/>
        </authorList>
    </citation>
    <scope>NUCLEOTIDE SEQUENCE [LARGE SCALE GENOMIC DNA]</scope>
    <source>
        <strain evidence="2 3">DSM 41685</strain>
    </source>
</reference>
<dbReference type="EMBL" id="JAKKZF010000148">
    <property type="protein sequence ID" value="MCG0067317.1"/>
    <property type="molecule type" value="Genomic_DNA"/>
</dbReference>
<evidence type="ECO:0000313" key="2">
    <source>
        <dbReference type="EMBL" id="MCG0067317.1"/>
    </source>
</evidence>
<dbReference type="RefSeq" id="WP_086697861.1">
    <property type="nucleotide sequence ID" value="NZ_JAKKZF010000148.1"/>
</dbReference>
<accession>A0ABS9JP14</accession>
<evidence type="ECO:0000313" key="3">
    <source>
        <dbReference type="Proteomes" id="UP001299012"/>
    </source>
</evidence>
<keyword evidence="1" id="KW-0472">Membrane</keyword>
<feature type="transmembrane region" description="Helical" evidence="1">
    <location>
        <begin position="54"/>
        <end position="71"/>
    </location>
</feature>
<comment type="caution">
    <text evidence="2">The sequence shown here is derived from an EMBL/GenBank/DDBJ whole genome shotgun (WGS) entry which is preliminary data.</text>
</comment>
<protein>
    <submittedName>
        <fullName evidence="2">Uncharacterized protein</fullName>
    </submittedName>
</protein>
<keyword evidence="3" id="KW-1185">Reference proteome</keyword>
<proteinExistence type="predicted"/>